<evidence type="ECO:0000313" key="1">
    <source>
        <dbReference type="EMBL" id="WDE96108.1"/>
    </source>
</evidence>
<dbReference type="RefSeq" id="WP_274150148.1">
    <property type="nucleotide sequence ID" value="NZ_CP117811.1"/>
</dbReference>
<evidence type="ECO:0000313" key="2">
    <source>
        <dbReference type="Proteomes" id="UP001214250"/>
    </source>
</evidence>
<proteinExistence type="predicted"/>
<gene>
    <name evidence="1" type="ORF">PQO03_10320</name>
</gene>
<dbReference type="Proteomes" id="UP001214250">
    <property type="component" value="Chromosome 1"/>
</dbReference>
<protein>
    <submittedName>
        <fullName evidence="1">Uncharacterized protein</fullName>
    </submittedName>
</protein>
<name>A0ABY7VPL9_9BACT</name>
<organism evidence="1 2">
    <name type="scientific">Lentisphaera profundi</name>
    <dbReference type="NCBI Taxonomy" id="1658616"/>
    <lineage>
        <taxon>Bacteria</taxon>
        <taxon>Pseudomonadati</taxon>
        <taxon>Lentisphaerota</taxon>
        <taxon>Lentisphaeria</taxon>
        <taxon>Lentisphaerales</taxon>
        <taxon>Lentisphaeraceae</taxon>
        <taxon>Lentisphaera</taxon>
    </lineage>
</organism>
<reference evidence="1 2" key="1">
    <citation type="submission" date="2023-02" db="EMBL/GenBank/DDBJ databases">
        <title>Genome sequence of Lentisphaera profundi SAORIC-696.</title>
        <authorList>
            <person name="Kim e."/>
            <person name="Cho J.-C."/>
            <person name="Choi A."/>
            <person name="Kang I."/>
        </authorList>
    </citation>
    <scope>NUCLEOTIDE SEQUENCE [LARGE SCALE GENOMIC DNA]</scope>
    <source>
        <strain evidence="1 2">SAORIC-696</strain>
    </source>
</reference>
<accession>A0ABY7VPL9</accession>
<dbReference type="EMBL" id="CP117811">
    <property type="protein sequence ID" value="WDE96108.1"/>
    <property type="molecule type" value="Genomic_DNA"/>
</dbReference>
<sequence>MSMYMLNCPTCLVEKPESCKHVRKIEVDSGSAEKFFTCQQCHKDYAVLDDDPKHFVVGPELERV</sequence>
<keyword evidence="2" id="KW-1185">Reference proteome</keyword>